<dbReference type="HOGENOM" id="CLU_1559686_0_0_4"/>
<dbReference type="SUPFAM" id="SSF117457">
    <property type="entry name" value="FumA C-terminal domain-like"/>
    <property type="match status" value="1"/>
</dbReference>
<dbReference type="AlphaFoldDB" id="I3U956"/>
<proteinExistence type="inferred from homology"/>
<dbReference type="Pfam" id="PF05683">
    <property type="entry name" value="Fumerase_C"/>
    <property type="match status" value="1"/>
</dbReference>
<dbReference type="InterPro" id="IPR004647">
    <property type="entry name" value="Fe-S_hydro-lyase_TtdB-typ_cat"/>
</dbReference>
<protein>
    <submittedName>
        <fullName evidence="4">Hydro-lyase, Fe-S type, tartrate/fumarate subfamily subunit beta</fullName>
    </submittedName>
</protein>
<dbReference type="Gene3D" id="3.20.130.10">
    <property type="entry name" value="Fe-S hydro-lyase, tartrate dehydratase beta-type, catalytic domain"/>
    <property type="match status" value="1"/>
</dbReference>
<evidence type="ECO:0000313" key="5">
    <source>
        <dbReference type="Proteomes" id="UP000005267"/>
    </source>
</evidence>
<feature type="domain" description="Fe-S hydro-lyase tartrate dehydratase beta-type catalytic" evidence="3">
    <location>
        <begin position="16"/>
        <end position="65"/>
    </location>
</feature>
<dbReference type="PANTHER" id="PTHR43351:SF2">
    <property type="entry name" value="L(+)-TARTRATE DEHYDRATASE SUBUNIT BETA-RELATED"/>
    <property type="match status" value="1"/>
</dbReference>
<reference evidence="5" key="2">
    <citation type="journal article" date="2013" name="PLoS ONE">
        <title>Genome implosion elicits host-confinement in Alcaligenaceae: evidence from the comparative genomics of Tetrathiobacter kashmirensis, a pathogen in the making.</title>
        <authorList>
            <person name="Ghosh W."/>
            <person name="Alam M."/>
            <person name="Roy C."/>
            <person name="Pyne P."/>
            <person name="George A."/>
            <person name="Chakraborty R."/>
            <person name="Majumder S."/>
            <person name="Agarwal A."/>
            <person name="Chakraborty S."/>
            <person name="Majumdar S."/>
            <person name="Gupta S.K."/>
        </authorList>
    </citation>
    <scope>NUCLEOTIDE SEQUENCE [LARGE SCALE GENOMIC DNA]</scope>
    <source>
        <strain evidence="5">WT001</strain>
    </source>
</reference>
<dbReference type="PANTHER" id="PTHR43351">
    <property type="entry name" value="L(+)-TARTRATE DEHYDRATASE SUBUNIT BETA"/>
    <property type="match status" value="1"/>
</dbReference>
<evidence type="ECO:0000256" key="2">
    <source>
        <dbReference type="ARBA" id="ARBA00023239"/>
    </source>
</evidence>
<gene>
    <name evidence="4" type="ordered locus">TKWG_05200</name>
</gene>
<evidence type="ECO:0000259" key="3">
    <source>
        <dbReference type="Pfam" id="PF05683"/>
    </source>
</evidence>
<sequence length="171" mass="20057">MPRVAKRPLSEGRDVMKTYHLTMPMSDEQISQLRVGDEVYLSGIIYMARDAAHKRLIALLDQANLCRWICKGRLFFTADPGRPNRIMSLGWWRQRRLTEWIPIHRNYLNMGSRLPLGKEIVQKRFARPALILMQSRSLPLAAFLQPCLRVSGKRKLSRMKILRPKRFSAWK</sequence>
<dbReference type="GO" id="GO:0016836">
    <property type="term" value="F:hydro-lyase activity"/>
    <property type="evidence" value="ECO:0007669"/>
    <property type="project" value="InterPro"/>
</dbReference>
<comment type="similarity">
    <text evidence="1">Belongs to the class-I fumarase family.</text>
</comment>
<dbReference type="KEGG" id="aka:TKWG_05200"/>
<dbReference type="STRING" id="1036672.TKWG_05200"/>
<dbReference type="Proteomes" id="UP000005267">
    <property type="component" value="Chromosome"/>
</dbReference>
<reference evidence="4 5" key="1">
    <citation type="journal article" date="2011" name="J. Bacteriol.">
        <title>Whole-genome shotgun sequencing of the sulfur-oxidizing chemoautotroph Tetrathiobacter kashmirensis.</title>
        <authorList>
            <person name="Ghosh W."/>
            <person name="George A."/>
            <person name="Agarwal A."/>
            <person name="Raj P."/>
            <person name="Alam M."/>
            <person name="Pyne P."/>
            <person name="Das Gupta S.K."/>
        </authorList>
    </citation>
    <scope>NUCLEOTIDE SEQUENCE [LARGE SCALE GENOMIC DNA]</scope>
    <source>
        <strain evidence="4 5">WT001</strain>
    </source>
</reference>
<evidence type="ECO:0000256" key="1">
    <source>
        <dbReference type="ARBA" id="ARBA00008876"/>
    </source>
</evidence>
<dbReference type="InterPro" id="IPR036660">
    <property type="entry name" value="Fe-S_hydroAse_TtdB_cat_sf"/>
</dbReference>
<keyword evidence="5" id="KW-1185">Reference proteome</keyword>
<evidence type="ECO:0000313" key="4">
    <source>
        <dbReference type="EMBL" id="AFK61544.1"/>
    </source>
</evidence>
<organism evidence="4 5">
    <name type="scientific">Advenella kashmirensis (strain DSM 17095 / LMG 22695 / WT001)</name>
    <name type="common">Tetrathiobacter kashmirensis</name>
    <dbReference type="NCBI Taxonomy" id="1036672"/>
    <lineage>
        <taxon>Bacteria</taxon>
        <taxon>Pseudomonadati</taxon>
        <taxon>Pseudomonadota</taxon>
        <taxon>Betaproteobacteria</taxon>
        <taxon>Burkholderiales</taxon>
        <taxon>Alcaligenaceae</taxon>
    </lineage>
</organism>
<name>I3U956_ADVKW</name>
<dbReference type="EMBL" id="CP003555">
    <property type="protein sequence ID" value="AFK61544.1"/>
    <property type="molecule type" value="Genomic_DNA"/>
</dbReference>
<accession>I3U956</accession>
<keyword evidence="2 4" id="KW-0456">Lyase</keyword>